<accession>A0ABQ0BF30</accession>
<dbReference type="PANTHER" id="PTHR43328">
    <property type="entry name" value="ACETYLTRANSFERASE-RELATED"/>
    <property type="match status" value="1"/>
</dbReference>
<feature type="domain" description="N-acetyltransferase" evidence="1">
    <location>
        <begin position="3"/>
        <end position="165"/>
    </location>
</feature>
<dbReference type="InterPro" id="IPR016181">
    <property type="entry name" value="Acyl_CoA_acyltransferase"/>
</dbReference>
<dbReference type="PROSITE" id="PS51186">
    <property type="entry name" value="GNAT"/>
    <property type="match status" value="1"/>
</dbReference>
<dbReference type="Pfam" id="PF13302">
    <property type="entry name" value="Acetyltransf_3"/>
    <property type="match status" value="1"/>
</dbReference>
<dbReference type="Gene3D" id="3.40.630.30">
    <property type="match status" value="1"/>
</dbReference>
<organism evidence="2 3">
    <name type="scientific">Blautia hominis</name>
    <dbReference type="NCBI Taxonomy" id="2025493"/>
    <lineage>
        <taxon>Bacteria</taxon>
        <taxon>Bacillati</taxon>
        <taxon>Bacillota</taxon>
        <taxon>Clostridia</taxon>
        <taxon>Lachnospirales</taxon>
        <taxon>Lachnospiraceae</taxon>
        <taxon>Blautia</taxon>
    </lineage>
</organism>
<dbReference type="PANTHER" id="PTHR43328:SF1">
    <property type="entry name" value="N-ACETYLTRANSFERASE DOMAIN-CONTAINING PROTEIN"/>
    <property type="match status" value="1"/>
</dbReference>
<dbReference type="SUPFAM" id="SSF55729">
    <property type="entry name" value="Acyl-CoA N-acyltransferases (Nat)"/>
    <property type="match status" value="1"/>
</dbReference>
<sequence length="170" mass="19273">MIVKIRKWQLSDAADLAAALSNRKIQNNLRDGLPYPYTEQDGKEYISAMLSSDENETFAFAITVDNKVIGSIGAFRQGNIHKQTCELGYYIAEEYWGKGIMTEAVKQICEYVFNKSNIIRIYAEPFAYNTASCRVLEKAGFQYEGTLRSNAVKNGKVVDMKMYSYLKTEA</sequence>
<keyword evidence="3" id="KW-1185">Reference proteome</keyword>
<proteinExistence type="predicted"/>
<comment type="caution">
    <text evidence="2">The sequence shown here is derived from an EMBL/GenBank/DDBJ whole genome shotgun (WGS) entry which is preliminary data.</text>
</comment>
<evidence type="ECO:0000313" key="2">
    <source>
        <dbReference type="EMBL" id="GAA6410052.1"/>
    </source>
</evidence>
<dbReference type="CDD" id="cd04301">
    <property type="entry name" value="NAT_SF"/>
    <property type="match status" value="1"/>
</dbReference>
<dbReference type="InterPro" id="IPR000182">
    <property type="entry name" value="GNAT_dom"/>
</dbReference>
<evidence type="ECO:0000259" key="1">
    <source>
        <dbReference type="PROSITE" id="PS51186"/>
    </source>
</evidence>
<name>A0ABQ0BF30_9FIRM</name>
<dbReference type="RefSeq" id="WP_390408174.1">
    <property type="nucleotide sequence ID" value="NZ_BAABYW010000001.1"/>
</dbReference>
<evidence type="ECO:0000313" key="3">
    <source>
        <dbReference type="Proteomes" id="UP001600943"/>
    </source>
</evidence>
<gene>
    <name evidence="2" type="ORF">K040078D81_41690</name>
</gene>
<dbReference type="Proteomes" id="UP001600943">
    <property type="component" value="Unassembled WGS sequence"/>
</dbReference>
<protein>
    <submittedName>
        <fullName evidence="2">GNAT family N-acetyltransferase</fullName>
    </submittedName>
</protein>
<dbReference type="EMBL" id="BAABYW010000001">
    <property type="protein sequence ID" value="GAA6410052.1"/>
    <property type="molecule type" value="Genomic_DNA"/>
</dbReference>
<reference evidence="2 3" key="1">
    <citation type="submission" date="2024-04" db="EMBL/GenBank/DDBJ databases">
        <title>Defined microbial consortia suppress multidrug-resistant proinflammatory Enterobacteriaceae via ecological control.</title>
        <authorList>
            <person name="Furuichi M."/>
            <person name="Kawaguchi T."/>
            <person name="Pust M."/>
            <person name="Yasuma K."/>
            <person name="Plichta D."/>
            <person name="Hasegawa N."/>
            <person name="Ohya T."/>
            <person name="Bhattarai S."/>
            <person name="Sasajima S."/>
            <person name="Aoto Y."/>
            <person name="Tuganbaev T."/>
            <person name="Yaginuma M."/>
            <person name="Ueda M."/>
            <person name="Okahashi N."/>
            <person name="Amafuji K."/>
            <person name="Kiridooshi Y."/>
            <person name="Sugita K."/>
            <person name="Strazar M."/>
            <person name="Skelly A."/>
            <person name="Suda W."/>
            <person name="Hattori M."/>
            <person name="Nakamoto N."/>
            <person name="Caballero S."/>
            <person name="Norman J."/>
            <person name="Olle B."/>
            <person name="Tanoue T."/>
            <person name="Arita M."/>
            <person name="Bucci V."/>
            <person name="Atarashi K."/>
            <person name="Xavier R."/>
            <person name="Honda K."/>
        </authorList>
    </citation>
    <scope>NUCLEOTIDE SEQUENCE [LARGE SCALE GENOMIC DNA]</scope>
    <source>
        <strain evidence="3">k04-0078-D8-1</strain>
    </source>
</reference>